<gene>
    <name evidence="4" type="ORF">CHT91_06950</name>
</gene>
<dbReference type="Gene3D" id="3.40.630.30">
    <property type="match status" value="1"/>
</dbReference>
<feature type="domain" description="N-acetyltransferase" evidence="3">
    <location>
        <begin position="3"/>
        <end position="165"/>
    </location>
</feature>
<reference evidence="4 5" key="1">
    <citation type="submission" date="2017-07" db="EMBL/GenBank/DDBJ databases">
        <authorList>
            <person name="Sun Z.S."/>
            <person name="Albrecht U."/>
            <person name="Echele G."/>
            <person name="Lee C.C."/>
        </authorList>
    </citation>
    <scope>NUCLEOTIDE SEQUENCE [LARGE SCALE GENOMIC DNA]</scope>
    <source>
        <strain evidence="4 5">P16-029</strain>
    </source>
</reference>
<dbReference type="PANTHER" id="PTHR43072:SF23">
    <property type="entry name" value="UPF0039 PROTEIN C11D3.02C"/>
    <property type="match status" value="1"/>
</dbReference>
<dbReference type="Pfam" id="PF00583">
    <property type="entry name" value="Acetyltransf_1"/>
    <property type="match status" value="1"/>
</dbReference>
<dbReference type="EMBL" id="NOWI01000005">
    <property type="protein sequence ID" value="RFT44558.1"/>
    <property type="molecule type" value="Genomic_DNA"/>
</dbReference>
<sequence>MGVIIRAMEEQDLPAATRVHNDHAVGTTSSYTVSHSQVSDRRTWWRDLVDDGRPVLVAEVDGLFGGYATYHHFRDGEGYDVTAEVSIWLDAPARGRGVGRKLMTELMRQARRDGLHSLVSVIDSDNVGSLGFHSAMGFTEVGRLPHIAHKMDSWRTAIIMQFVLG</sequence>
<dbReference type="InterPro" id="IPR000182">
    <property type="entry name" value="GNAT_dom"/>
</dbReference>
<proteinExistence type="predicted"/>
<accession>A0A3E2DGX1</accession>
<dbReference type="CDD" id="cd04301">
    <property type="entry name" value="NAT_SF"/>
    <property type="match status" value="1"/>
</dbReference>
<dbReference type="GO" id="GO:0016747">
    <property type="term" value="F:acyltransferase activity, transferring groups other than amino-acyl groups"/>
    <property type="evidence" value="ECO:0007669"/>
    <property type="project" value="InterPro"/>
</dbReference>
<name>A0A3E2DGX1_9ACTN</name>
<dbReference type="InterPro" id="IPR016181">
    <property type="entry name" value="Acyl_CoA_acyltransferase"/>
</dbReference>
<comment type="caution">
    <text evidence="4">The sequence shown here is derived from an EMBL/GenBank/DDBJ whole genome shotgun (WGS) entry which is preliminary data.</text>
</comment>
<keyword evidence="2" id="KW-0012">Acyltransferase</keyword>
<protein>
    <submittedName>
        <fullName evidence="4">GNAT family N-acetyltransferase</fullName>
    </submittedName>
</protein>
<evidence type="ECO:0000256" key="2">
    <source>
        <dbReference type="ARBA" id="ARBA00023315"/>
    </source>
</evidence>
<evidence type="ECO:0000313" key="4">
    <source>
        <dbReference type="EMBL" id="RFT44558.1"/>
    </source>
</evidence>
<dbReference type="SUPFAM" id="SSF55729">
    <property type="entry name" value="Acyl-CoA N-acyltransferases (Nat)"/>
    <property type="match status" value="1"/>
</dbReference>
<dbReference type="RefSeq" id="WP_117189340.1">
    <property type="nucleotide sequence ID" value="NZ_NOWI01000005.1"/>
</dbReference>
<evidence type="ECO:0000256" key="1">
    <source>
        <dbReference type="ARBA" id="ARBA00022679"/>
    </source>
</evidence>
<dbReference type="PROSITE" id="PS51186">
    <property type="entry name" value="GNAT"/>
    <property type="match status" value="1"/>
</dbReference>
<evidence type="ECO:0000313" key="5">
    <source>
        <dbReference type="Proteomes" id="UP000259211"/>
    </source>
</evidence>
<dbReference type="AlphaFoldDB" id="A0A3E2DGX1"/>
<keyword evidence="1 4" id="KW-0808">Transferase</keyword>
<organism evidence="4 5">
    <name type="scientific">Cutibacterium avidum</name>
    <dbReference type="NCBI Taxonomy" id="33010"/>
    <lineage>
        <taxon>Bacteria</taxon>
        <taxon>Bacillati</taxon>
        <taxon>Actinomycetota</taxon>
        <taxon>Actinomycetes</taxon>
        <taxon>Propionibacteriales</taxon>
        <taxon>Propionibacteriaceae</taxon>
        <taxon>Cutibacterium</taxon>
    </lineage>
</organism>
<dbReference type="PANTHER" id="PTHR43072">
    <property type="entry name" value="N-ACETYLTRANSFERASE"/>
    <property type="match status" value="1"/>
</dbReference>
<dbReference type="Proteomes" id="UP000259211">
    <property type="component" value="Unassembled WGS sequence"/>
</dbReference>
<evidence type="ECO:0000259" key="3">
    <source>
        <dbReference type="PROSITE" id="PS51186"/>
    </source>
</evidence>